<evidence type="ECO:0000313" key="2">
    <source>
        <dbReference type="EMBL" id="WWD20815.1"/>
    </source>
</evidence>
<evidence type="ECO:0000313" key="3">
    <source>
        <dbReference type="Proteomes" id="UP000322225"/>
    </source>
</evidence>
<feature type="compositionally biased region" description="Basic and acidic residues" evidence="1">
    <location>
        <begin position="123"/>
        <end position="158"/>
    </location>
</feature>
<feature type="region of interest" description="Disordered" evidence="1">
    <location>
        <begin position="1"/>
        <end position="26"/>
    </location>
</feature>
<organism evidence="2 3">
    <name type="scientific">Kwoniella shandongensis</name>
    <dbReference type="NCBI Taxonomy" id="1734106"/>
    <lineage>
        <taxon>Eukaryota</taxon>
        <taxon>Fungi</taxon>
        <taxon>Dikarya</taxon>
        <taxon>Basidiomycota</taxon>
        <taxon>Agaricomycotina</taxon>
        <taxon>Tremellomycetes</taxon>
        <taxon>Tremellales</taxon>
        <taxon>Cryptococcaceae</taxon>
        <taxon>Kwoniella</taxon>
    </lineage>
</organism>
<gene>
    <name evidence="2" type="ORF">CI109_105292</name>
</gene>
<feature type="compositionally biased region" description="Pro residues" evidence="1">
    <location>
        <begin position="386"/>
        <end position="400"/>
    </location>
</feature>
<feature type="compositionally biased region" description="Basic and acidic residues" evidence="1">
    <location>
        <begin position="294"/>
        <end position="305"/>
    </location>
</feature>
<feature type="compositionally biased region" description="Polar residues" evidence="1">
    <location>
        <begin position="1"/>
        <end position="10"/>
    </location>
</feature>
<sequence>MGPCNSTTSPKLLAPDPNLNPFSPLSPDLVENKLNDNDASAEMNTILGIGPYRKDVVFYSRRDLLRIGKRCHNALPPRGMETHELWFGLRRQPEGPDPGPVDNRSYGGQMGRFSVRTPGIRLGGEEVKKERRKEDEWRKPERNPPRDPRRPNWQQREDESSEPAWMDDTALEDPAIAQSSDPLIKFIPGEDMIAAHKRAMKARDVGGDWRGEGFFGSDPAIASSSAPLGAPPSFKSKPFNAANYLTQARDASDEETSAKPATSAFTSRFQKFFGAPESSAEPESLSRPAPSPHETQEEPRDERMARLMGLLSTKVRLEVTDSADSQSPEQESPRDTTVNVSPNSYPGQFRPPNPLLQQLYGNPQERAPDPLQLLSQAQQQYTRPPSHLPIPPQYARPPPGMYDAPPHDPTAGYPPFIRPPPPGPFPNVPPGYLPPPQFFQRPPPPMPAGFAPRPPQYNAHLGPAQQDMLATLFSGLGPRN</sequence>
<feature type="compositionally biased region" description="Low complexity" evidence="1">
    <location>
        <begin position="219"/>
        <end position="233"/>
    </location>
</feature>
<accession>A0AAJ8MYM4</accession>
<feature type="compositionally biased region" description="Polar residues" evidence="1">
    <location>
        <begin position="373"/>
        <end position="383"/>
    </location>
</feature>
<name>A0AAJ8MYM4_9TREE</name>
<feature type="region of interest" description="Disordered" evidence="1">
    <location>
        <begin position="90"/>
        <end position="182"/>
    </location>
</feature>
<reference evidence="2" key="2">
    <citation type="submission" date="2024-01" db="EMBL/GenBank/DDBJ databases">
        <title>Comparative genomics of Cryptococcus and Kwoniella reveals pathogenesis evolution and contrasting modes of karyotype evolution via chromosome fusion or intercentromeric recombination.</title>
        <authorList>
            <person name="Coelho M.A."/>
            <person name="David-Palma M."/>
            <person name="Shea T."/>
            <person name="Bowers K."/>
            <person name="McGinley-Smith S."/>
            <person name="Mohammad A.W."/>
            <person name="Gnirke A."/>
            <person name="Yurkov A.M."/>
            <person name="Nowrousian M."/>
            <person name="Sun S."/>
            <person name="Cuomo C.A."/>
            <person name="Heitman J."/>
        </authorList>
    </citation>
    <scope>NUCLEOTIDE SEQUENCE</scope>
    <source>
        <strain evidence="2">CBS 12478</strain>
    </source>
</reference>
<dbReference type="KEGG" id="ksn:43590273"/>
<reference evidence="2" key="1">
    <citation type="submission" date="2017-08" db="EMBL/GenBank/DDBJ databases">
        <authorList>
            <person name="Cuomo C."/>
            <person name="Billmyre B."/>
            <person name="Heitman J."/>
        </authorList>
    </citation>
    <scope>NUCLEOTIDE SEQUENCE</scope>
    <source>
        <strain evidence="2">CBS 12478</strain>
    </source>
</reference>
<proteinExistence type="predicted"/>
<feature type="compositionally biased region" description="Low complexity" evidence="1">
    <location>
        <begin position="275"/>
        <end position="288"/>
    </location>
</feature>
<feature type="compositionally biased region" description="Polar residues" evidence="1">
    <location>
        <begin position="322"/>
        <end position="346"/>
    </location>
</feature>
<dbReference type="EMBL" id="CP144059">
    <property type="protein sequence ID" value="WWD20815.1"/>
    <property type="molecule type" value="Genomic_DNA"/>
</dbReference>
<dbReference type="Proteomes" id="UP000322225">
    <property type="component" value="Chromosome 9"/>
</dbReference>
<evidence type="ECO:0000256" key="1">
    <source>
        <dbReference type="SAM" id="MobiDB-lite"/>
    </source>
</evidence>
<dbReference type="AlphaFoldDB" id="A0AAJ8MYM4"/>
<feature type="region of interest" description="Disordered" evidence="1">
    <location>
        <begin position="206"/>
        <end position="462"/>
    </location>
</feature>
<dbReference type="GeneID" id="43590273"/>
<feature type="compositionally biased region" description="Pro residues" evidence="1">
    <location>
        <begin position="416"/>
        <end position="455"/>
    </location>
</feature>
<protein>
    <submittedName>
        <fullName evidence="2">Uncharacterized protein</fullName>
    </submittedName>
</protein>
<feature type="compositionally biased region" description="Polar residues" evidence="1">
    <location>
        <begin position="259"/>
        <end position="269"/>
    </location>
</feature>
<dbReference type="RefSeq" id="XP_065823710.1">
    <property type="nucleotide sequence ID" value="XM_065967638.1"/>
</dbReference>
<keyword evidence="3" id="KW-1185">Reference proteome</keyword>